<protein>
    <recommendedName>
        <fullName evidence="3">Lipoprotein</fullName>
    </recommendedName>
</protein>
<proteinExistence type="predicted"/>
<organism evidence="1 2">
    <name type="scientific">Treponema phagedenis</name>
    <dbReference type="NCBI Taxonomy" id="162"/>
    <lineage>
        <taxon>Bacteria</taxon>
        <taxon>Pseudomonadati</taxon>
        <taxon>Spirochaetota</taxon>
        <taxon>Spirochaetia</taxon>
        <taxon>Spirochaetales</taxon>
        <taxon>Treponemataceae</taxon>
        <taxon>Treponema</taxon>
    </lineage>
</organism>
<evidence type="ECO:0008006" key="3">
    <source>
        <dbReference type="Google" id="ProtNLM"/>
    </source>
</evidence>
<sequence>MKKQLILRTMLLVGLALAGLGVLSGCKVNKKKHYYGHTYGRR</sequence>
<keyword evidence="2" id="KW-1185">Reference proteome</keyword>
<reference evidence="2" key="1">
    <citation type="submission" date="2015-01" db="EMBL/GenBank/DDBJ databases">
        <authorList>
            <person name="Manzoor Shahid"/>
            <person name="Zubair Saima"/>
        </authorList>
    </citation>
    <scope>NUCLEOTIDE SEQUENCE [LARGE SCALE GENOMIC DNA]</scope>
    <source>
        <strain evidence="2">V1</strain>
    </source>
</reference>
<dbReference type="EMBL" id="CDNC01000045">
    <property type="protein sequence ID" value="CEM62804.1"/>
    <property type="molecule type" value="Genomic_DNA"/>
</dbReference>
<name>A0A0B7GVU1_TREPH</name>
<gene>
    <name evidence="1" type="ORF">TPHV1_50064</name>
</gene>
<dbReference type="RefSeq" id="WP_269410066.1">
    <property type="nucleotide sequence ID" value="NZ_CDNC01000045.1"/>
</dbReference>
<evidence type="ECO:0000313" key="2">
    <source>
        <dbReference type="Proteomes" id="UP000042527"/>
    </source>
</evidence>
<dbReference type="Proteomes" id="UP000042527">
    <property type="component" value="Unassembled WGS sequence"/>
</dbReference>
<accession>A0A0B7GVU1</accession>
<dbReference type="AlphaFoldDB" id="A0A0B7GVU1"/>
<dbReference type="PROSITE" id="PS51257">
    <property type="entry name" value="PROKAR_LIPOPROTEIN"/>
    <property type="match status" value="1"/>
</dbReference>
<evidence type="ECO:0000313" key="1">
    <source>
        <dbReference type="EMBL" id="CEM62804.1"/>
    </source>
</evidence>